<evidence type="ECO:0000256" key="3">
    <source>
        <dbReference type="ARBA" id="ARBA00012744"/>
    </source>
</evidence>
<dbReference type="AlphaFoldDB" id="A0AAN4W3P1"/>
<evidence type="ECO:0000259" key="9">
    <source>
        <dbReference type="SMART" id="SM01217"/>
    </source>
</evidence>
<name>A0AAN4W3P1_9BACT</name>
<proteinExistence type="inferred from homology"/>
<dbReference type="FunFam" id="3.20.20.300:FF:000007">
    <property type="entry name" value="Lysosomal beta glucosidase"/>
    <property type="match status" value="1"/>
</dbReference>
<dbReference type="Proteomes" id="UP001310022">
    <property type="component" value="Unassembled WGS sequence"/>
</dbReference>
<reference evidence="10 11" key="1">
    <citation type="submission" date="2021-12" db="EMBL/GenBank/DDBJ databases">
        <title>Genome sequencing of bacteria with rrn-lacking chromosome and rrn-plasmid.</title>
        <authorList>
            <person name="Anda M."/>
            <person name="Iwasaki W."/>
        </authorList>
    </citation>
    <scope>NUCLEOTIDE SEQUENCE [LARGE SCALE GENOMIC DNA]</scope>
    <source>
        <strain evidence="10 11">NBRC 15940</strain>
    </source>
</reference>
<protein>
    <recommendedName>
        <fullName evidence="3">beta-glucosidase</fullName>
        <ecNumber evidence="3">3.2.1.21</ecNumber>
    </recommendedName>
</protein>
<dbReference type="SMART" id="SM01217">
    <property type="entry name" value="Fn3_like"/>
    <property type="match status" value="1"/>
</dbReference>
<organism evidence="10 11">
    <name type="scientific">Persicobacter diffluens</name>
    <dbReference type="NCBI Taxonomy" id="981"/>
    <lineage>
        <taxon>Bacteria</taxon>
        <taxon>Pseudomonadati</taxon>
        <taxon>Bacteroidota</taxon>
        <taxon>Cytophagia</taxon>
        <taxon>Cytophagales</taxon>
        <taxon>Persicobacteraceae</taxon>
        <taxon>Persicobacter</taxon>
    </lineage>
</organism>
<comment type="catalytic activity">
    <reaction evidence="1">
        <text>Hydrolysis of terminal, non-reducing beta-D-glucosyl residues with release of beta-D-glucose.</text>
        <dbReference type="EC" id="3.2.1.21"/>
    </reaction>
</comment>
<dbReference type="InterPro" id="IPR036881">
    <property type="entry name" value="Glyco_hydro_3_C_sf"/>
</dbReference>
<dbReference type="PANTHER" id="PTHR30620:SF16">
    <property type="entry name" value="LYSOSOMAL BETA GLUCOSIDASE"/>
    <property type="match status" value="1"/>
</dbReference>
<evidence type="ECO:0000256" key="4">
    <source>
        <dbReference type="ARBA" id="ARBA00022729"/>
    </source>
</evidence>
<evidence type="ECO:0000256" key="2">
    <source>
        <dbReference type="ARBA" id="ARBA00005336"/>
    </source>
</evidence>
<dbReference type="InterPro" id="IPR026891">
    <property type="entry name" value="Fn3-like"/>
</dbReference>
<dbReference type="GO" id="GO:0009251">
    <property type="term" value="P:glucan catabolic process"/>
    <property type="evidence" value="ECO:0007669"/>
    <property type="project" value="TreeGrafter"/>
</dbReference>
<feature type="domain" description="Fibronectin type III-like" evidence="9">
    <location>
        <begin position="700"/>
        <end position="769"/>
    </location>
</feature>
<evidence type="ECO:0000256" key="8">
    <source>
        <dbReference type="SAM" id="SignalP"/>
    </source>
</evidence>
<dbReference type="EMBL" id="BQKE01000004">
    <property type="protein sequence ID" value="GJM64111.1"/>
    <property type="molecule type" value="Genomic_DNA"/>
</dbReference>
<evidence type="ECO:0000256" key="1">
    <source>
        <dbReference type="ARBA" id="ARBA00000448"/>
    </source>
</evidence>
<dbReference type="FunFam" id="2.60.40.10:FF:000495">
    <property type="entry name" value="Periplasmic beta-glucosidase"/>
    <property type="match status" value="1"/>
</dbReference>
<dbReference type="PRINTS" id="PR00133">
    <property type="entry name" value="GLHYDRLASE3"/>
</dbReference>
<gene>
    <name evidence="10" type="primary">xloA_2</name>
    <name evidence="10" type="ORF">PEDI_46630</name>
</gene>
<dbReference type="InterPro" id="IPR051915">
    <property type="entry name" value="Cellulose_Degrad_GH3"/>
</dbReference>
<keyword evidence="4 8" id="KW-0732">Signal</keyword>
<dbReference type="InterPro" id="IPR001764">
    <property type="entry name" value="Glyco_hydro_3_N"/>
</dbReference>
<dbReference type="Gene3D" id="3.40.50.1700">
    <property type="entry name" value="Glycoside hydrolase family 3 C-terminal domain"/>
    <property type="match status" value="1"/>
</dbReference>
<accession>A0AAN4W3P1</accession>
<keyword evidence="5 7" id="KW-0378">Hydrolase</keyword>
<comment type="caution">
    <text evidence="10">The sequence shown here is derived from an EMBL/GenBank/DDBJ whole genome shotgun (WGS) entry which is preliminary data.</text>
</comment>
<dbReference type="PROSITE" id="PS51257">
    <property type="entry name" value="PROKAR_LIPOPROTEIN"/>
    <property type="match status" value="1"/>
</dbReference>
<dbReference type="PANTHER" id="PTHR30620">
    <property type="entry name" value="PERIPLASMIC BETA-GLUCOSIDASE-RELATED"/>
    <property type="match status" value="1"/>
</dbReference>
<dbReference type="InterPro" id="IPR017853">
    <property type="entry name" value="GH"/>
</dbReference>
<evidence type="ECO:0000313" key="11">
    <source>
        <dbReference type="Proteomes" id="UP001310022"/>
    </source>
</evidence>
<keyword evidence="6 7" id="KW-0326">Glycosidase</keyword>
<sequence length="788" mass="87784">MNKFRNCWLMLCALAVFSCQPQAKVEKKLAGVGIPMQQDIEQKIQKHLSQLTLEEKVGQMTQITVDVITKGENAFVSDEPMELDAQLVLEAIQKYKVGSVLNTANNRARTTQKWNEVIGHLQKVSMEEIGIPMIYGVDAIHGTTYTAGATFFPQQIGQGATWNPELVRKGAEVCAYETRAGGIPWNFSPVLDMGRDARWARMWETFGEDVYLNTQLGLEIIKGYQGDDNDISKQGRVAACLKHFLGYSSASGKDRTPAYIPERELREIYLPTFQAAVDQGAYTVMVNSGLINGIPVHANYKLLTTLLKGEMGFDGLVVTDWADIENIHNRDKVADSHKEAVKMAINAGIDMAMVPYNYDFTTNLIELVKEGEVSMERIDDAVARILRVKYALGLFENPMDKQEDYPKFASKEFENAALETARESITLLKNKDAVLPLKKGTKVLVTGPNAHSMRTLNGGWTYSWQGEKVKEFADGYQTILSAIQQVNGTQNVVYQPSVIYPEEGNYDVDEVVDMKKTIRAAQAAEVIVLCLGENTYTEKPGDLHDVNISKNQQELAAAMAKTGKPVVLVLNEGRPRLISGFESKMDAVVQTYLPGNFGGQALAEVLFGAVNPSGKLPYTYPKYANSLLTYDHKHAENQEKMEGLYDYESFMEIQYPFGHGLSYTTFTYSDLKVNKTNIKADETLEVSVKVKNTGSRAGKEVVQLYISDHYATIAPSVKKLKRFEKIMLEPEEEKTVAFQLTAKDLAFVGMENEWISERGSFSVLIENQKVDFNLTEGKTFGATASLAL</sequence>
<feature type="signal peptide" evidence="8">
    <location>
        <begin position="1"/>
        <end position="23"/>
    </location>
</feature>
<dbReference type="Pfam" id="PF00933">
    <property type="entry name" value="Glyco_hydro_3"/>
    <property type="match status" value="1"/>
</dbReference>
<dbReference type="InterPro" id="IPR036962">
    <property type="entry name" value="Glyco_hydro_3_N_sf"/>
</dbReference>
<dbReference type="InterPro" id="IPR019800">
    <property type="entry name" value="Glyco_hydro_3_AS"/>
</dbReference>
<dbReference type="GO" id="GO:0008422">
    <property type="term" value="F:beta-glucosidase activity"/>
    <property type="evidence" value="ECO:0007669"/>
    <property type="project" value="UniProtKB-EC"/>
</dbReference>
<dbReference type="PROSITE" id="PS00775">
    <property type="entry name" value="GLYCOSYL_HYDROL_F3"/>
    <property type="match status" value="1"/>
</dbReference>
<comment type="similarity">
    <text evidence="2 7">Belongs to the glycosyl hydrolase 3 family.</text>
</comment>
<evidence type="ECO:0000256" key="7">
    <source>
        <dbReference type="RuleBase" id="RU361161"/>
    </source>
</evidence>
<dbReference type="InterPro" id="IPR002772">
    <property type="entry name" value="Glyco_hydro_3_C"/>
</dbReference>
<dbReference type="SUPFAM" id="SSF52279">
    <property type="entry name" value="Beta-D-glucan exohydrolase, C-terminal domain"/>
    <property type="match status" value="1"/>
</dbReference>
<dbReference type="Pfam" id="PF01915">
    <property type="entry name" value="Glyco_hydro_3_C"/>
    <property type="match status" value="1"/>
</dbReference>
<dbReference type="InterPro" id="IPR013783">
    <property type="entry name" value="Ig-like_fold"/>
</dbReference>
<dbReference type="EC" id="3.2.1.21" evidence="3"/>
<dbReference type="Pfam" id="PF14310">
    <property type="entry name" value="Fn3-like"/>
    <property type="match status" value="1"/>
</dbReference>
<dbReference type="Gene3D" id="3.20.20.300">
    <property type="entry name" value="Glycoside hydrolase, family 3, N-terminal domain"/>
    <property type="match status" value="1"/>
</dbReference>
<keyword evidence="11" id="KW-1185">Reference proteome</keyword>
<evidence type="ECO:0000256" key="6">
    <source>
        <dbReference type="ARBA" id="ARBA00023295"/>
    </source>
</evidence>
<dbReference type="SUPFAM" id="SSF51445">
    <property type="entry name" value="(Trans)glycosidases"/>
    <property type="match status" value="1"/>
</dbReference>
<dbReference type="Gene3D" id="2.60.40.10">
    <property type="entry name" value="Immunoglobulins"/>
    <property type="match status" value="1"/>
</dbReference>
<evidence type="ECO:0000313" key="10">
    <source>
        <dbReference type="EMBL" id="GJM64111.1"/>
    </source>
</evidence>
<dbReference type="RefSeq" id="WP_338239195.1">
    <property type="nucleotide sequence ID" value="NZ_BQKE01000004.1"/>
</dbReference>
<evidence type="ECO:0000256" key="5">
    <source>
        <dbReference type="ARBA" id="ARBA00022801"/>
    </source>
</evidence>
<feature type="chain" id="PRO_5042969906" description="beta-glucosidase" evidence="8">
    <location>
        <begin position="24"/>
        <end position="788"/>
    </location>
</feature>